<comment type="caution">
    <text evidence="1">The sequence shown here is derived from an EMBL/GenBank/DDBJ whole genome shotgun (WGS) entry which is preliminary data.</text>
</comment>
<name>M5RAG4_9BACT</name>
<evidence type="ECO:0000313" key="2">
    <source>
        <dbReference type="Proteomes" id="UP000011991"/>
    </source>
</evidence>
<gene>
    <name evidence="1" type="ORF">RMSM_07017</name>
</gene>
<accession>M5RAG4</accession>
<keyword evidence="2" id="KW-1185">Reference proteome</keyword>
<evidence type="ECO:0000313" key="1">
    <source>
        <dbReference type="EMBL" id="EMI16056.1"/>
    </source>
</evidence>
<reference evidence="1 2" key="1">
    <citation type="journal article" date="2013" name="Mar. Genomics">
        <title>Expression of sulfatases in Rhodopirellula baltica and the diversity of sulfatases in the genus Rhodopirellula.</title>
        <authorList>
            <person name="Wegner C.E."/>
            <person name="Richter-Heitmann T."/>
            <person name="Klindworth A."/>
            <person name="Klockow C."/>
            <person name="Richter M."/>
            <person name="Achstetter T."/>
            <person name="Glockner F.O."/>
            <person name="Harder J."/>
        </authorList>
    </citation>
    <scope>NUCLEOTIDE SEQUENCE [LARGE SCALE GENOMIC DNA]</scope>
    <source>
        <strain evidence="1 2">SM1</strain>
    </source>
</reference>
<proteinExistence type="predicted"/>
<dbReference type="Proteomes" id="UP000011991">
    <property type="component" value="Unassembled WGS sequence"/>
</dbReference>
<organism evidence="1 2">
    <name type="scientific">Rhodopirellula maiorica SM1</name>
    <dbReference type="NCBI Taxonomy" id="1265738"/>
    <lineage>
        <taxon>Bacteria</taxon>
        <taxon>Pseudomonadati</taxon>
        <taxon>Planctomycetota</taxon>
        <taxon>Planctomycetia</taxon>
        <taxon>Pirellulales</taxon>
        <taxon>Pirellulaceae</taxon>
        <taxon>Novipirellula</taxon>
    </lineage>
</organism>
<protein>
    <submittedName>
        <fullName evidence="1">Uncharacterized protein</fullName>
    </submittedName>
</protein>
<dbReference type="AlphaFoldDB" id="M5RAG4"/>
<dbReference type="EMBL" id="ANOG01001003">
    <property type="protein sequence ID" value="EMI16056.1"/>
    <property type="molecule type" value="Genomic_DNA"/>
</dbReference>
<sequence length="114" mass="12163">MPRVKGVSGDSLGFAWHCIDLAASPWCAAAIGKMGSLTPLIRSSKRGGKTSAFYMLSKGHELYGGMSGLVASSTTANDELVAERFFSRKKREPSCTGIVPVAGWLAFRDGSYSR</sequence>